<keyword evidence="14" id="KW-1185">Reference proteome</keyword>
<reference evidence="13 14" key="1">
    <citation type="submission" date="2012-09" db="EMBL/GenBank/DDBJ databases">
        <title>Genome Sequence of alkane-degrading Bacterium Alcanivorax jadensis T9.</title>
        <authorList>
            <person name="Lai Q."/>
            <person name="Shao Z."/>
        </authorList>
    </citation>
    <scope>NUCLEOTIDE SEQUENCE [LARGE SCALE GENOMIC DNA]</scope>
    <source>
        <strain evidence="13 14">T9</strain>
    </source>
</reference>
<evidence type="ECO:0000256" key="6">
    <source>
        <dbReference type="ARBA" id="ARBA00022857"/>
    </source>
</evidence>
<comment type="catalytic activity">
    <reaction evidence="9 10">
        <text>(R)-pantoate + NADP(+) = 2-dehydropantoate + NADPH + H(+)</text>
        <dbReference type="Rhea" id="RHEA:16233"/>
        <dbReference type="ChEBI" id="CHEBI:11561"/>
        <dbReference type="ChEBI" id="CHEBI:15378"/>
        <dbReference type="ChEBI" id="CHEBI:15980"/>
        <dbReference type="ChEBI" id="CHEBI:57783"/>
        <dbReference type="ChEBI" id="CHEBI:58349"/>
        <dbReference type="EC" id="1.1.1.169"/>
    </reaction>
</comment>
<dbReference type="InterPro" id="IPR008927">
    <property type="entry name" value="6-PGluconate_DH-like_C_sf"/>
</dbReference>
<evidence type="ECO:0000256" key="2">
    <source>
        <dbReference type="ARBA" id="ARBA00007870"/>
    </source>
</evidence>
<dbReference type="Pfam" id="PF08546">
    <property type="entry name" value="ApbA_C"/>
    <property type="match status" value="1"/>
</dbReference>
<evidence type="ECO:0000256" key="7">
    <source>
        <dbReference type="ARBA" id="ARBA00023002"/>
    </source>
</evidence>
<organism evidence="13 14">
    <name type="scientific">Alcanivorax jadensis T9</name>
    <dbReference type="NCBI Taxonomy" id="1177181"/>
    <lineage>
        <taxon>Bacteria</taxon>
        <taxon>Pseudomonadati</taxon>
        <taxon>Pseudomonadota</taxon>
        <taxon>Gammaproteobacteria</taxon>
        <taxon>Oceanospirillales</taxon>
        <taxon>Alcanivoracaceae</taxon>
        <taxon>Alcanivorax</taxon>
    </lineage>
</organism>
<dbReference type="InterPro" id="IPR036291">
    <property type="entry name" value="NAD(P)-bd_dom_sf"/>
</dbReference>
<evidence type="ECO:0000256" key="4">
    <source>
        <dbReference type="ARBA" id="ARBA00019465"/>
    </source>
</evidence>
<feature type="domain" description="Ketopantoate reductase C-terminal" evidence="12">
    <location>
        <begin position="155"/>
        <end position="275"/>
    </location>
</feature>
<dbReference type="Gene3D" id="1.10.1040.10">
    <property type="entry name" value="N-(1-d-carboxylethyl)-l-norvaline Dehydrogenase, domain 2"/>
    <property type="match status" value="1"/>
</dbReference>
<dbReference type="EC" id="1.1.1.169" evidence="3 10"/>
<accession>A0ABR4WB36</accession>
<dbReference type="NCBIfam" id="TIGR00745">
    <property type="entry name" value="apbA_panE"/>
    <property type="match status" value="1"/>
</dbReference>
<dbReference type="InterPro" id="IPR003710">
    <property type="entry name" value="ApbA"/>
</dbReference>
<evidence type="ECO:0000256" key="3">
    <source>
        <dbReference type="ARBA" id="ARBA00013014"/>
    </source>
</evidence>
<evidence type="ECO:0000259" key="11">
    <source>
        <dbReference type="Pfam" id="PF02558"/>
    </source>
</evidence>
<evidence type="ECO:0000256" key="9">
    <source>
        <dbReference type="ARBA" id="ARBA00048793"/>
    </source>
</evidence>
<evidence type="ECO:0000256" key="1">
    <source>
        <dbReference type="ARBA" id="ARBA00004994"/>
    </source>
</evidence>
<dbReference type="PANTHER" id="PTHR43765">
    <property type="entry name" value="2-DEHYDROPANTOATE 2-REDUCTASE-RELATED"/>
    <property type="match status" value="1"/>
</dbReference>
<dbReference type="InterPro" id="IPR013752">
    <property type="entry name" value="KPA_reductase"/>
</dbReference>
<dbReference type="PANTHER" id="PTHR43765:SF2">
    <property type="entry name" value="2-DEHYDROPANTOATE 2-REDUCTASE"/>
    <property type="match status" value="1"/>
</dbReference>
<dbReference type="Pfam" id="PF02558">
    <property type="entry name" value="ApbA"/>
    <property type="match status" value="1"/>
</dbReference>
<comment type="caution">
    <text evidence="13">The sequence shown here is derived from an EMBL/GenBank/DDBJ whole genome shotgun (WGS) entry which is preliminary data.</text>
</comment>
<evidence type="ECO:0000313" key="13">
    <source>
        <dbReference type="EMBL" id="KGD60261.1"/>
    </source>
</evidence>
<gene>
    <name evidence="13" type="ORF">T9A_02654</name>
</gene>
<dbReference type="Gene3D" id="3.40.50.720">
    <property type="entry name" value="NAD(P)-binding Rossmann-like Domain"/>
    <property type="match status" value="1"/>
</dbReference>
<evidence type="ECO:0000256" key="10">
    <source>
        <dbReference type="RuleBase" id="RU362068"/>
    </source>
</evidence>
<comment type="function">
    <text evidence="10">Catalyzes the NADPH-dependent reduction of ketopantoate into pantoic acid.</text>
</comment>
<keyword evidence="7 10" id="KW-0560">Oxidoreductase</keyword>
<evidence type="ECO:0000313" key="14">
    <source>
        <dbReference type="Proteomes" id="UP000029443"/>
    </source>
</evidence>
<sequence>MGTLAAWYLTRAGHGVTVIRHDSPAPLEKTLRLPDGRQQMLSLPVLDPATLPDHIDHLLVAVKTPYTHQAMAPLTDRLDTDSLVLRFQNGLGALDGLLPAGFSALEAVTTSAVKGQHPDHTVVAENATWLGGSTAPPAWFAALTEHWPDLHWEDDIRPRQWHKLVANAVINPLTALYDVPNGRISADPALREQATQLCEEADQVLRQLDPAWPGHSLDNVLTVARATAGNTSSMRADWQRGAQTEIDAINGWLVQQADRLGLAVPANRKVVTAMRRSLTM</sequence>
<feature type="domain" description="Ketopantoate reductase N-terminal" evidence="11">
    <location>
        <begin position="1"/>
        <end position="125"/>
    </location>
</feature>
<dbReference type="InterPro" id="IPR013332">
    <property type="entry name" value="KPR_N"/>
</dbReference>
<dbReference type="InterPro" id="IPR013328">
    <property type="entry name" value="6PGD_dom2"/>
</dbReference>
<evidence type="ECO:0000256" key="5">
    <source>
        <dbReference type="ARBA" id="ARBA00022655"/>
    </source>
</evidence>
<dbReference type="SUPFAM" id="SSF48179">
    <property type="entry name" value="6-phosphogluconate dehydrogenase C-terminal domain-like"/>
    <property type="match status" value="1"/>
</dbReference>
<comment type="pathway">
    <text evidence="1 10">Cofactor biosynthesis; (R)-pantothenate biosynthesis; (R)-pantoate from 3-methyl-2-oxobutanoate: step 2/2.</text>
</comment>
<dbReference type="Proteomes" id="UP000029443">
    <property type="component" value="Unassembled WGS sequence"/>
</dbReference>
<name>A0ABR4WB36_9GAMM</name>
<protein>
    <recommendedName>
        <fullName evidence="4 10">2-dehydropantoate 2-reductase</fullName>
        <ecNumber evidence="3 10">1.1.1.169</ecNumber>
    </recommendedName>
    <alternativeName>
        <fullName evidence="8 10">Ketopantoate reductase</fullName>
    </alternativeName>
</protein>
<dbReference type="EMBL" id="ARXU01000012">
    <property type="protein sequence ID" value="KGD60261.1"/>
    <property type="molecule type" value="Genomic_DNA"/>
</dbReference>
<proteinExistence type="inferred from homology"/>
<evidence type="ECO:0000259" key="12">
    <source>
        <dbReference type="Pfam" id="PF08546"/>
    </source>
</evidence>
<keyword evidence="5 10" id="KW-0566">Pantothenate biosynthesis</keyword>
<dbReference type="SUPFAM" id="SSF51735">
    <property type="entry name" value="NAD(P)-binding Rossmann-fold domains"/>
    <property type="match status" value="1"/>
</dbReference>
<dbReference type="InterPro" id="IPR050838">
    <property type="entry name" value="Ketopantoate_reductase"/>
</dbReference>
<comment type="similarity">
    <text evidence="2 10">Belongs to the ketopantoate reductase family.</text>
</comment>
<evidence type="ECO:0000256" key="8">
    <source>
        <dbReference type="ARBA" id="ARBA00032024"/>
    </source>
</evidence>
<keyword evidence="6 10" id="KW-0521">NADP</keyword>